<evidence type="ECO:0000256" key="19">
    <source>
        <dbReference type="ARBA" id="ARBA00061138"/>
    </source>
</evidence>
<dbReference type="GO" id="GO:0016567">
    <property type="term" value="P:protein ubiquitination"/>
    <property type="evidence" value="ECO:0007669"/>
    <property type="project" value="TreeGrafter"/>
</dbReference>
<evidence type="ECO:0000256" key="22">
    <source>
        <dbReference type="ARBA" id="ARBA00082695"/>
    </source>
</evidence>
<evidence type="ECO:0000313" key="27">
    <source>
        <dbReference type="Proteomes" id="UP000664991"/>
    </source>
</evidence>
<feature type="repeat" description="TPR" evidence="23">
    <location>
        <begin position="678"/>
        <end position="711"/>
    </location>
</feature>
<dbReference type="GO" id="GO:0005886">
    <property type="term" value="C:plasma membrane"/>
    <property type="evidence" value="ECO:0007669"/>
    <property type="project" value="UniProtKB-SubCell"/>
</dbReference>
<evidence type="ECO:0000256" key="1">
    <source>
        <dbReference type="ARBA" id="ARBA00004609"/>
    </source>
</evidence>
<comment type="subunit">
    <text evidence="20">Interacts with ARTN ligand and RET: forms a 2:2:2 ternary complex composed of ARTN ligand, GFRA3 and RET receptor. Interacts with SORL1.</text>
</comment>
<dbReference type="FunFam" id="1.25.40.10:FF:000093">
    <property type="entry name" value="cell division cycle protein 23 homolog"/>
    <property type="match status" value="1"/>
</dbReference>
<dbReference type="SUPFAM" id="SSF48452">
    <property type="entry name" value="TPR-like"/>
    <property type="match status" value="2"/>
</dbReference>
<comment type="subcellular location">
    <subcellularLocation>
        <location evidence="1">Cell membrane</location>
        <topology evidence="1">Lipid-anchor</topology>
        <topology evidence="1">GPI-anchor</topology>
    </subcellularLocation>
</comment>
<feature type="domain" description="GDNF/GAS1" evidence="25">
    <location>
        <begin position="242"/>
        <end position="334"/>
    </location>
</feature>
<dbReference type="GO" id="GO:0007399">
    <property type="term" value="P:nervous system development"/>
    <property type="evidence" value="ECO:0007669"/>
    <property type="project" value="UniProtKB-ARBA"/>
</dbReference>
<feature type="chain" id="PRO_5032885262" description="GDNF family receptor alpha-3" evidence="24">
    <location>
        <begin position="25"/>
        <end position="908"/>
    </location>
</feature>
<dbReference type="Pfam" id="PF04049">
    <property type="entry name" value="ANAPC8"/>
    <property type="match status" value="1"/>
</dbReference>
<evidence type="ECO:0000256" key="9">
    <source>
        <dbReference type="ARBA" id="ARBA00022776"/>
    </source>
</evidence>
<keyword evidence="9" id="KW-0498">Mitosis</keyword>
<dbReference type="PRINTS" id="PR01319">
    <property type="entry name" value="GDNFRALPHA3"/>
</dbReference>
<feature type="domain" description="GDNF/GAS1" evidence="25">
    <location>
        <begin position="38"/>
        <end position="119"/>
    </location>
</feature>
<accession>A0A836A406</accession>
<dbReference type="InterPro" id="IPR037193">
    <property type="entry name" value="GDNF_alpha"/>
</dbReference>
<evidence type="ECO:0000256" key="24">
    <source>
        <dbReference type="SAM" id="SignalP"/>
    </source>
</evidence>
<feature type="repeat" description="TPR" evidence="23">
    <location>
        <begin position="712"/>
        <end position="745"/>
    </location>
</feature>
<dbReference type="Gene3D" id="1.25.40.10">
    <property type="entry name" value="Tetratricopeptide repeat domain"/>
    <property type="match status" value="2"/>
</dbReference>
<evidence type="ECO:0000256" key="6">
    <source>
        <dbReference type="ARBA" id="ARBA00022622"/>
    </source>
</evidence>
<keyword evidence="4" id="KW-1003">Cell membrane</keyword>
<evidence type="ECO:0000259" key="25">
    <source>
        <dbReference type="SMART" id="SM00907"/>
    </source>
</evidence>
<dbReference type="InterPro" id="IPR007192">
    <property type="entry name" value="APC8"/>
</dbReference>
<evidence type="ECO:0000256" key="11">
    <source>
        <dbReference type="ARBA" id="ARBA00022803"/>
    </source>
</evidence>
<dbReference type="SUPFAM" id="SSF110035">
    <property type="entry name" value="GDNF receptor-like"/>
    <property type="match status" value="1"/>
</dbReference>
<reference evidence="26 27" key="1">
    <citation type="submission" date="2020-12" db="EMBL/GenBank/DDBJ databases">
        <title>De novo assembly of Tibetan sheep genome.</title>
        <authorList>
            <person name="Li X."/>
        </authorList>
    </citation>
    <scope>NUCLEOTIDE SEQUENCE [LARGE SCALE GENOMIC DNA]</scope>
    <source>
        <tissue evidence="26">Heart</tissue>
    </source>
</reference>
<comment type="pathway">
    <text evidence="2">Protein modification; protein ubiquitination.</text>
</comment>
<dbReference type="InterPro" id="IPR011990">
    <property type="entry name" value="TPR-like_helical_dom_sf"/>
</dbReference>
<dbReference type="PANTHER" id="PTHR12558">
    <property type="entry name" value="CELL DIVISION CYCLE 16,23,27"/>
    <property type="match status" value="1"/>
</dbReference>
<dbReference type="GO" id="GO:0051301">
    <property type="term" value="P:cell division"/>
    <property type="evidence" value="ECO:0007669"/>
    <property type="project" value="UniProtKB-KW"/>
</dbReference>
<comment type="similarity">
    <text evidence="19">Belongs to the APC8/CDC23 family.</text>
</comment>
<evidence type="ECO:0000256" key="12">
    <source>
        <dbReference type="ARBA" id="ARBA00023136"/>
    </source>
</evidence>
<keyword evidence="5" id="KW-0132">Cell division</keyword>
<organism evidence="26 27">
    <name type="scientific">Ovis aries</name>
    <name type="common">Sheep</name>
    <dbReference type="NCBI Taxonomy" id="9940"/>
    <lineage>
        <taxon>Eukaryota</taxon>
        <taxon>Metazoa</taxon>
        <taxon>Chordata</taxon>
        <taxon>Craniata</taxon>
        <taxon>Vertebrata</taxon>
        <taxon>Euteleostomi</taxon>
        <taxon>Mammalia</taxon>
        <taxon>Eutheria</taxon>
        <taxon>Laurasiatheria</taxon>
        <taxon>Artiodactyla</taxon>
        <taxon>Ruminantia</taxon>
        <taxon>Pecora</taxon>
        <taxon>Bovidae</taxon>
        <taxon>Caprinae</taxon>
        <taxon>Ovis</taxon>
    </lineage>
</organism>
<dbReference type="FunFam" id="1.10.220.110:FF:000002">
    <property type="entry name" value="GDNF family receptor alpha 3"/>
    <property type="match status" value="1"/>
</dbReference>
<evidence type="ECO:0000256" key="13">
    <source>
        <dbReference type="ARBA" id="ARBA00023157"/>
    </source>
</evidence>
<dbReference type="PANTHER" id="PTHR12558:SF10">
    <property type="entry name" value="CELL DIVISION CYCLE PROTEIN 23 HOMOLOG"/>
    <property type="match status" value="1"/>
</dbReference>
<name>A0A836A406_SHEEP</name>
<keyword evidence="10" id="KW-0833">Ubl conjugation pathway</keyword>
<dbReference type="Gene3D" id="1.10.220.110">
    <property type="entry name" value="GDNF binding domain"/>
    <property type="match status" value="1"/>
</dbReference>
<evidence type="ECO:0000256" key="4">
    <source>
        <dbReference type="ARBA" id="ARBA00022475"/>
    </source>
</evidence>
<evidence type="ECO:0000256" key="10">
    <source>
        <dbReference type="ARBA" id="ARBA00022786"/>
    </source>
</evidence>
<feature type="signal peptide" evidence="24">
    <location>
        <begin position="1"/>
        <end position="24"/>
    </location>
</feature>
<evidence type="ECO:0000256" key="20">
    <source>
        <dbReference type="ARBA" id="ARBA00065057"/>
    </source>
</evidence>
<evidence type="ECO:0000256" key="7">
    <source>
        <dbReference type="ARBA" id="ARBA00022729"/>
    </source>
</evidence>
<dbReference type="GO" id="GO:0007169">
    <property type="term" value="P:cell surface receptor protein tyrosine kinase signaling pathway"/>
    <property type="evidence" value="ECO:0007669"/>
    <property type="project" value="UniProtKB-ARBA"/>
</dbReference>
<keyword evidence="13" id="KW-1015">Disulfide bond</keyword>
<keyword evidence="11 23" id="KW-0802">TPR repeat</keyword>
<keyword evidence="17" id="KW-0131">Cell cycle</keyword>
<evidence type="ECO:0000256" key="5">
    <source>
        <dbReference type="ARBA" id="ARBA00022618"/>
    </source>
</evidence>
<evidence type="ECO:0000256" key="23">
    <source>
        <dbReference type="PROSITE-ProRule" id="PRU00339"/>
    </source>
</evidence>
<dbReference type="GO" id="GO:0045842">
    <property type="term" value="P:positive regulation of mitotic metaphase/anaphase transition"/>
    <property type="evidence" value="ECO:0007669"/>
    <property type="project" value="TreeGrafter"/>
</dbReference>
<evidence type="ECO:0000256" key="21">
    <source>
        <dbReference type="ARBA" id="ARBA00068649"/>
    </source>
</evidence>
<comment type="similarity">
    <text evidence="3">Belongs to the GDNFR family.</text>
</comment>
<evidence type="ECO:0000256" key="16">
    <source>
        <dbReference type="ARBA" id="ARBA00023288"/>
    </source>
</evidence>
<dbReference type="GO" id="GO:0005680">
    <property type="term" value="C:anaphase-promoting complex"/>
    <property type="evidence" value="ECO:0007669"/>
    <property type="project" value="InterPro"/>
</dbReference>
<evidence type="ECO:0000256" key="15">
    <source>
        <dbReference type="ARBA" id="ARBA00023180"/>
    </source>
</evidence>
<dbReference type="InterPro" id="IPR016017">
    <property type="entry name" value="GDNF/GAS1"/>
</dbReference>
<dbReference type="PROSITE" id="PS50005">
    <property type="entry name" value="TPR"/>
    <property type="match status" value="2"/>
</dbReference>
<evidence type="ECO:0000256" key="3">
    <source>
        <dbReference type="ARBA" id="ARBA00005961"/>
    </source>
</evidence>
<evidence type="ECO:0000313" key="26">
    <source>
        <dbReference type="EMBL" id="KAG5209262.1"/>
    </source>
</evidence>
<dbReference type="Pfam" id="PF02351">
    <property type="entry name" value="GDNF"/>
    <property type="match status" value="3"/>
</dbReference>
<dbReference type="InterPro" id="IPR003438">
    <property type="entry name" value="GDNF_rcpt"/>
</dbReference>
<dbReference type="Proteomes" id="UP000664991">
    <property type="component" value="Unassembled WGS sequence"/>
</dbReference>
<keyword evidence="12" id="KW-0472">Membrane</keyword>
<keyword evidence="16" id="KW-0449">Lipoprotein</keyword>
<keyword evidence="6" id="KW-0336">GPI-anchor</keyword>
<evidence type="ECO:0000256" key="18">
    <source>
        <dbReference type="ARBA" id="ARBA00053965"/>
    </source>
</evidence>
<sequence>MARPRNPRPLPPALLLLLPLLLRAGDHLPTEGRLTNSCIQARRKCQADPTCNATYHYLNSCASSISTSSPAEEPLVPEDCMEAAQQLRNSSLMSCTCHRRMKNQATCLNIYWTIHPARSLGDYELDVSPYEDTVTRKPWKMNLSKLNMLIPDSDLCLKFAMLCTLNDKCDRLRKAYGEACSGSRCQRHTCQRQLRAFFEKASEPHSQGLLLCPCAPTDQGCGQRRRNTIAPSCALPPEAPNCLELRHVCVSDPLCRSRLADFQTHCHPMDILGTCATEESRCLRAYMGLIGTALTPNFVSNINASVALSCTCRGSGNLQEECERLEESFSHNPCLMEAISAKMRFHSQLFSQDWAASTFSVMERQIKINCTSESSPNQRVSTPCLLSFLFFVTLLAFILNRSAELAFSLPALPLSELQPPPPITEEDAQDMDAYTLAKAYFDVKEYDRAAHFLHGCNSKKAYFLYMYSRYLSGEKKKDDETVDSLGPLEKGQVKNEALRELRVELSKKHQARELDGFGLYLYGVVLRKLDLVKEAIDVFVEATHVLPLHWGAWLELCNLITDKEMLKFLSLPDTWMKEFFLAHIYTELQLIEEALQKYQNLIDVGFSKSSYIVSQIAVAYHNIRDIDKALSIFNELRKQDPYRIENMDTFSNLLYVRSMKSELSYLAHNLCEIDKYRVETCCVIGNYYSLRSQHEKAALYFQRALKLNPRYLGAWTLMGHEYMEMKNTSAAIQAYRHAIEVNKRDYRAWYGLGQTYEILKMPFYCLYYYRRAHQLRPNDSRMLVALGECYEKLNQLVEAKKCYWRAYAVGDVEKMALVKLAKLHEQLTESEQAAQCYIKYIQDIYSCGEIVEHLEESTAFRYLAQYYFKCKLWDEASACAQKCCAFNDVSISTLVKDLDFKFEDMTLL</sequence>
<keyword evidence="7 24" id="KW-0732">Signal</keyword>
<dbReference type="GO" id="GO:0098552">
    <property type="term" value="C:side of membrane"/>
    <property type="evidence" value="ECO:0007669"/>
    <property type="project" value="UniProtKB-KW"/>
</dbReference>
<evidence type="ECO:0000256" key="8">
    <source>
        <dbReference type="ARBA" id="ARBA00022737"/>
    </source>
</evidence>
<comment type="caution">
    <text evidence="26">The sequence shown here is derived from an EMBL/GenBank/DDBJ whole genome shotgun (WGS) entry which is preliminary data.</text>
</comment>
<comment type="function">
    <text evidence="18">Receptor for artemin (ARTN), a growth factor that supports the survival of sensory and sympathetic peripheral neurons. ARTN-binding leads to autophosphorylation and activation of the RET receptor.</text>
</comment>
<feature type="domain" description="GDNF/GAS1" evidence="25">
    <location>
        <begin position="156"/>
        <end position="233"/>
    </location>
</feature>
<evidence type="ECO:0000256" key="2">
    <source>
        <dbReference type="ARBA" id="ARBA00004906"/>
    </source>
</evidence>
<dbReference type="GO" id="GO:0004888">
    <property type="term" value="F:transmembrane signaling receptor activity"/>
    <property type="evidence" value="ECO:0007669"/>
    <property type="project" value="UniProtKB-ARBA"/>
</dbReference>
<dbReference type="EMBL" id="JAEMGP010000005">
    <property type="protein sequence ID" value="KAG5209262.1"/>
    <property type="molecule type" value="Genomic_DNA"/>
</dbReference>
<keyword evidence="14" id="KW-0675">Receptor</keyword>
<proteinExistence type="inferred from homology"/>
<evidence type="ECO:0000256" key="14">
    <source>
        <dbReference type="ARBA" id="ARBA00023170"/>
    </source>
</evidence>
<dbReference type="GO" id="GO:0031145">
    <property type="term" value="P:anaphase-promoting complex-dependent catabolic process"/>
    <property type="evidence" value="ECO:0007669"/>
    <property type="project" value="TreeGrafter"/>
</dbReference>
<dbReference type="SMART" id="SM00907">
    <property type="entry name" value="GDNF"/>
    <property type="match status" value="3"/>
</dbReference>
<dbReference type="Pfam" id="PF13181">
    <property type="entry name" value="TPR_8"/>
    <property type="match status" value="2"/>
</dbReference>
<dbReference type="InterPro" id="IPR019734">
    <property type="entry name" value="TPR_rpt"/>
</dbReference>
<keyword evidence="8" id="KW-0677">Repeat</keyword>
<gene>
    <name evidence="26" type="ORF">JEQ12_016827</name>
</gene>
<protein>
    <recommendedName>
        <fullName evidence="21">GDNF family receptor alpha-3</fullName>
    </recommendedName>
    <alternativeName>
        <fullName evidence="22">Cyclosome subunit 8</fullName>
    </alternativeName>
</protein>
<keyword evidence="15" id="KW-0325">Glycoprotein</keyword>
<dbReference type="PRINTS" id="PR01316">
    <property type="entry name" value="GDNFRECEPTOR"/>
</dbReference>
<dbReference type="InterPro" id="IPR003505">
    <property type="entry name" value="GDNF_rcpt_A3"/>
</dbReference>
<dbReference type="AlphaFoldDB" id="A0A836A406"/>
<dbReference type="SMART" id="SM00028">
    <property type="entry name" value="TPR"/>
    <property type="match status" value="7"/>
</dbReference>
<evidence type="ECO:0000256" key="17">
    <source>
        <dbReference type="ARBA" id="ARBA00023306"/>
    </source>
</evidence>